<reference evidence="1 2" key="1">
    <citation type="submission" date="2020-08" db="EMBL/GenBank/DDBJ databases">
        <title>A Genomic Blueprint of the Chicken Gut Microbiome.</title>
        <authorList>
            <person name="Gilroy R."/>
            <person name="Ravi A."/>
            <person name="Getino M."/>
            <person name="Pursley I."/>
            <person name="Horton D.L."/>
            <person name="Alikhan N.-F."/>
            <person name="Baker D."/>
            <person name="Gharbi K."/>
            <person name="Hall N."/>
            <person name="Watson M."/>
            <person name="Adriaenssens E.M."/>
            <person name="Foster-Nyarko E."/>
            <person name="Jarju S."/>
            <person name="Secka A."/>
            <person name="Antonio M."/>
            <person name="Oren A."/>
            <person name="Chaudhuri R."/>
            <person name="La Ragione R.M."/>
            <person name="Hildebrand F."/>
            <person name="Pallen M.J."/>
        </authorList>
    </citation>
    <scope>NUCLEOTIDE SEQUENCE [LARGE SCALE GENOMIC DNA]</scope>
    <source>
        <strain evidence="1 2">Sa3CUN2</strain>
    </source>
</reference>
<keyword evidence="2" id="KW-1185">Reference proteome</keyword>
<sequence length="347" mass="37669">MTDTRFHLADAIIPEVFANYVLNQSMKTNRLVKSGILTNDPSLGSQLLAPGDFIHMPYINDIMEGPDAQTWTDTQDIAVNGLTTGEQRAFKFRQAQAFGYTDISQQVSGAPAQSTISNRFSAYWNNQDQKLLFATLKGVFANSDIATAKKYEDSGVFSARGFLATIAKLGDLQDNTFNKIVVHSSTYAEMKAQQLIETVQPANAVTPISVYNGMQIVQDDDPNLINDDGSVTSYVFANGAVGYSVANPQNAVEIEREARKEGGRTNVINRRVVTTHVLGTSVSKTFAPAGQTVTMAELAKGDTWASIVDPRHIQVVAYKAKLDKEFAPVVPTVKPATPQVGQGDKGK</sequence>
<dbReference type="Proteomes" id="UP000616837">
    <property type="component" value="Unassembled WGS sequence"/>
</dbReference>
<protein>
    <submittedName>
        <fullName evidence="1">Replication protein</fullName>
    </submittedName>
</protein>
<evidence type="ECO:0000313" key="2">
    <source>
        <dbReference type="Proteomes" id="UP000616837"/>
    </source>
</evidence>
<comment type="caution">
    <text evidence="1">The sequence shown here is derived from an EMBL/GenBank/DDBJ whole genome shotgun (WGS) entry which is preliminary data.</text>
</comment>
<gene>
    <name evidence="1" type="ORF">H9564_02265</name>
</gene>
<evidence type="ECO:0000313" key="1">
    <source>
        <dbReference type="EMBL" id="MBD7894556.1"/>
    </source>
</evidence>
<dbReference type="EMBL" id="JACSQW010000004">
    <property type="protein sequence ID" value="MBD7894556.1"/>
    <property type="molecule type" value="Genomic_DNA"/>
</dbReference>
<dbReference type="RefSeq" id="WP_191683931.1">
    <property type="nucleotide sequence ID" value="NZ_JACSQW010000004.1"/>
</dbReference>
<proteinExistence type="predicted"/>
<organism evidence="1 2">
    <name type="scientific">Limosilactobacillus avistercoris</name>
    <dbReference type="NCBI Taxonomy" id="2762243"/>
    <lineage>
        <taxon>Bacteria</taxon>
        <taxon>Bacillati</taxon>
        <taxon>Bacillota</taxon>
        <taxon>Bacilli</taxon>
        <taxon>Lactobacillales</taxon>
        <taxon>Lactobacillaceae</taxon>
        <taxon>Limosilactobacillus</taxon>
    </lineage>
</organism>
<name>A0ABR8PBF8_9LACO</name>
<accession>A0ABR8PBF8</accession>